<feature type="region of interest" description="Disordered" evidence="1">
    <location>
        <begin position="276"/>
        <end position="352"/>
    </location>
</feature>
<keyword evidence="4" id="KW-1185">Reference proteome</keyword>
<feature type="region of interest" description="Disordered" evidence="1">
    <location>
        <begin position="1"/>
        <end position="57"/>
    </location>
</feature>
<name>A0AAD9ZFD1_9LECA</name>
<feature type="compositionally biased region" description="Basic and acidic residues" evidence="1">
    <location>
        <begin position="12"/>
        <end position="22"/>
    </location>
</feature>
<evidence type="ECO:0000313" key="3">
    <source>
        <dbReference type="EMBL" id="KAK3178081.1"/>
    </source>
</evidence>
<reference evidence="3" key="1">
    <citation type="submission" date="2022-11" db="EMBL/GenBank/DDBJ databases">
        <title>Chromosomal genome sequence assembly and mating type (MAT) locus characterization of the leprose asexual lichenized fungus Lepraria neglecta (Nyl.) Erichsen.</title>
        <authorList>
            <person name="Allen J.L."/>
            <person name="Pfeffer B."/>
        </authorList>
    </citation>
    <scope>NUCLEOTIDE SEQUENCE</scope>
    <source>
        <strain evidence="3">Allen 5258</strain>
    </source>
</reference>
<evidence type="ECO:0000259" key="2">
    <source>
        <dbReference type="Pfam" id="PF13298"/>
    </source>
</evidence>
<dbReference type="Proteomes" id="UP001276659">
    <property type="component" value="Unassembled WGS sequence"/>
</dbReference>
<evidence type="ECO:0000313" key="4">
    <source>
        <dbReference type="Proteomes" id="UP001276659"/>
    </source>
</evidence>
<dbReference type="PANTHER" id="PTHR39465:SF1">
    <property type="entry name" value="DNA LIGASE D 3'-PHOSPHOESTERASE DOMAIN-CONTAINING PROTEIN"/>
    <property type="match status" value="1"/>
</dbReference>
<dbReference type="PANTHER" id="PTHR39465">
    <property type="entry name" value="DNA LIGASE D, 3'-PHOSPHOESTERASE DOMAIN"/>
    <property type="match status" value="1"/>
</dbReference>
<protein>
    <recommendedName>
        <fullName evidence="2">DNA ligase D 3'-phosphoesterase domain-containing protein</fullName>
    </recommendedName>
</protein>
<dbReference type="InterPro" id="IPR014144">
    <property type="entry name" value="LigD_PE_domain"/>
</dbReference>
<comment type="caution">
    <text evidence="3">The sequence shown here is derived from an EMBL/GenBank/DDBJ whole genome shotgun (WGS) entry which is preliminary data.</text>
</comment>
<accession>A0AAD9ZFD1</accession>
<dbReference type="EMBL" id="JASNWA010000003">
    <property type="protein sequence ID" value="KAK3178081.1"/>
    <property type="molecule type" value="Genomic_DNA"/>
</dbReference>
<feature type="compositionally biased region" description="Polar residues" evidence="1">
    <location>
        <begin position="299"/>
        <end position="308"/>
    </location>
</feature>
<dbReference type="AlphaFoldDB" id="A0AAD9ZFD1"/>
<gene>
    <name evidence="3" type="ORF">OEA41_000213</name>
</gene>
<organism evidence="3 4">
    <name type="scientific">Lepraria neglecta</name>
    <dbReference type="NCBI Taxonomy" id="209136"/>
    <lineage>
        <taxon>Eukaryota</taxon>
        <taxon>Fungi</taxon>
        <taxon>Dikarya</taxon>
        <taxon>Ascomycota</taxon>
        <taxon>Pezizomycotina</taxon>
        <taxon>Lecanoromycetes</taxon>
        <taxon>OSLEUM clade</taxon>
        <taxon>Lecanoromycetidae</taxon>
        <taxon>Lecanorales</taxon>
        <taxon>Lecanorineae</taxon>
        <taxon>Stereocaulaceae</taxon>
        <taxon>Lepraria</taxon>
    </lineage>
</organism>
<proteinExistence type="predicted"/>
<sequence>MPPSSSPGFEDPDTRSFEHETLIGDTTPPTSLRASISPPPSRARRSKNLQNEHGNGQEKVIERGKAAGALVPNLAAIEAGEVKIRNHLEYFSTHLSRFVRPPASYPFLPISEWEDLYKRNQHPHGHHFVIHQHDHPVAGVHYDLRLQINETSSISWAIMYGLPGNVNSRRLNRNATETRVHCIWNHLIETASQSTGNLLIWDTGEYEMLPYHELHRRETDDELSSSSNEDMDSSSKLSDSEKLHQAFQNRRIRIRLHGTRLPTSYTLSIRLLTSENLHSQPRAPSRKRRRKAPTSTRPSNQVTPPTSDIENDDFLMGGGEEMDPEKSSIEREIEEQEDEEVRRTNAYPGARNSVGSIHQRRWYASVDRWGSGFRPLRGEGGIKGGRTEWVRRWDEEEGKLLGFEPFFVMGRELERSVVTGRTADEVMADEGVSSFVGRKGWRPVTE</sequence>
<dbReference type="Pfam" id="PF13298">
    <property type="entry name" value="LigD_N"/>
    <property type="match status" value="1"/>
</dbReference>
<feature type="domain" description="DNA ligase D 3'-phosphoesterase" evidence="2">
    <location>
        <begin position="131"/>
        <end position="267"/>
    </location>
</feature>
<evidence type="ECO:0000256" key="1">
    <source>
        <dbReference type="SAM" id="MobiDB-lite"/>
    </source>
</evidence>
<feature type="region of interest" description="Disordered" evidence="1">
    <location>
        <begin position="217"/>
        <end position="242"/>
    </location>
</feature>